<evidence type="ECO:0000313" key="8">
    <source>
        <dbReference type="Proteomes" id="UP000070444"/>
    </source>
</evidence>
<keyword evidence="3 5" id="KW-0863">Zinc-finger</keyword>
<sequence>RNYLCTQPGCGKRFKRAEHLKRHVRCIHNHDRPFTCPYPSCQKPFSRSDNLTQHIKIHQR</sequence>
<dbReference type="Proteomes" id="UP000070444">
    <property type="component" value="Unassembled WGS sequence"/>
</dbReference>
<evidence type="ECO:0000256" key="2">
    <source>
        <dbReference type="ARBA" id="ARBA00022737"/>
    </source>
</evidence>
<dbReference type="GO" id="GO:0000981">
    <property type="term" value="F:DNA-binding transcription factor activity, RNA polymerase II-specific"/>
    <property type="evidence" value="ECO:0007669"/>
    <property type="project" value="UniProtKB-ARBA"/>
</dbReference>
<dbReference type="GO" id="GO:0000785">
    <property type="term" value="C:chromatin"/>
    <property type="evidence" value="ECO:0007669"/>
    <property type="project" value="TreeGrafter"/>
</dbReference>
<feature type="non-terminal residue" evidence="7">
    <location>
        <position position="1"/>
    </location>
</feature>
<dbReference type="GO" id="GO:0008270">
    <property type="term" value="F:zinc ion binding"/>
    <property type="evidence" value="ECO:0007669"/>
    <property type="project" value="UniProtKB-KW"/>
</dbReference>
<evidence type="ECO:0000256" key="3">
    <source>
        <dbReference type="ARBA" id="ARBA00022771"/>
    </source>
</evidence>
<organism evidence="7 8">
    <name type="scientific">Conidiobolus coronatus (strain ATCC 28846 / CBS 209.66 / NRRL 28638)</name>
    <name type="common">Delacroixia coronata</name>
    <dbReference type="NCBI Taxonomy" id="796925"/>
    <lineage>
        <taxon>Eukaryota</taxon>
        <taxon>Fungi</taxon>
        <taxon>Fungi incertae sedis</taxon>
        <taxon>Zoopagomycota</taxon>
        <taxon>Entomophthoromycotina</taxon>
        <taxon>Entomophthoromycetes</taxon>
        <taxon>Entomophthorales</taxon>
        <taxon>Ancylistaceae</taxon>
        <taxon>Conidiobolus</taxon>
    </lineage>
</organism>
<dbReference type="Pfam" id="PF00096">
    <property type="entry name" value="zf-C2H2"/>
    <property type="match status" value="2"/>
</dbReference>
<dbReference type="AlphaFoldDB" id="A0A137PCB8"/>
<dbReference type="Gene3D" id="3.30.160.60">
    <property type="entry name" value="Classic Zinc Finger"/>
    <property type="match status" value="2"/>
</dbReference>
<dbReference type="PANTHER" id="PTHR14003:SF19">
    <property type="entry name" value="YY2 TRANSCRIPTION FACTOR"/>
    <property type="match status" value="1"/>
</dbReference>
<gene>
    <name evidence="7" type="ORF">CONCODRAFT_24759</name>
</gene>
<dbReference type="FunFam" id="3.30.160.60:FF:000072">
    <property type="entry name" value="zinc finger protein 143 isoform X1"/>
    <property type="match status" value="1"/>
</dbReference>
<dbReference type="STRING" id="796925.A0A137PCB8"/>
<feature type="non-terminal residue" evidence="7">
    <location>
        <position position="60"/>
    </location>
</feature>
<feature type="domain" description="C2H2-type" evidence="6">
    <location>
        <begin position="3"/>
        <end position="33"/>
    </location>
</feature>
<protein>
    <recommendedName>
        <fullName evidence="6">C2H2-type domain-containing protein</fullName>
    </recommendedName>
</protein>
<dbReference type="GO" id="GO:0031519">
    <property type="term" value="C:PcG protein complex"/>
    <property type="evidence" value="ECO:0007669"/>
    <property type="project" value="TreeGrafter"/>
</dbReference>
<evidence type="ECO:0000259" key="6">
    <source>
        <dbReference type="PROSITE" id="PS50157"/>
    </source>
</evidence>
<proteinExistence type="predicted"/>
<dbReference type="PROSITE" id="PS00028">
    <property type="entry name" value="ZINC_FINGER_C2H2_1"/>
    <property type="match status" value="2"/>
</dbReference>
<dbReference type="FunFam" id="3.30.160.60:FF:000125">
    <property type="entry name" value="Putative zinc finger protein 143"/>
    <property type="match status" value="1"/>
</dbReference>
<keyword evidence="4" id="KW-0862">Zinc</keyword>
<dbReference type="EMBL" id="KQ964450">
    <property type="protein sequence ID" value="KXN72615.1"/>
    <property type="molecule type" value="Genomic_DNA"/>
</dbReference>
<name>A0A137PCB8_CONC2</name>
<dbReference type="GO" id="GO:0000978">
    <property type="term" value="F:RNA polymerase II cis-regulatory region sequence-specific DNA binding"/>
    <property type="evidence" value="ECO:0007669"/>
    <property type="project" value="TreeGrafter"/>
</dbReference>
<reference evidence="7 8" key="1">
    <citation type="journal article" date="2015" name="Genome Biol. Evol.">
        <title>Phylogenomic analyses indicate that early fungi evolved digesting cell walls of algal ancestors of land plants.</title>
        <authorList>
            <person name="Chang Y."/>
            <person name="Wang S."/>
            <person name="Sekimoto S."/>
            <person name="Aerts A.L."/>
            <person name="Choi C."/>
            <person name="Clum A."/>
            <person name="LaButti K.M."/>
            <person name="Lindquist E.A."/>
            <person name="Yee Ngan C."/>
            <person name="Ohm R.A."/>
            <person name="Salamov A.A."/>
            <person name="Grigoriev I.V."/>
            <person name="Spatafora J.W."/>
            <person name="Berbee M.L."/>
        </authorList>
    </citation>
    <scope>NUCLEOTIDE SEQUENCE [LARGE SCALE GENOMIC DNA]</scope>
    <source>
        <strain evidence="7 8">NRRL 28638</strain>
    </source>
</reference>
<dbReference type="InterPro" id="IPR036236">
    <property type="entry name" value="Znf_C2H2_sf"/>
</dbReference>
<dbReference type="SMART" id="SM00355">
    <property type="entry name" value="ZnF_C2H2"/>
    <property type="match status" value="2"/>
</dbReference>
<keyword evidence="1" id="KW-0479">Metal-binding</keyword>
<dbReference type="InterPro" id="IPR013087">
    <property type="entry name" value="Znf_C2H2_type"/>
</dbReference>
<dbReference type="PANTHER" id="PTHR14003">
    <property type="entry name" value="TRANSCRIPTIONAL REPRESSOR PROTEIN YY"/>
    <property type="match status" value="1"/>
</dbReference>
<dbReference type="PROSITE" id="PS50157">
    <property type="entry name" value="ZINC_FINGER_C2H2_2"/>
    <property type="match status" value="2"/>
</dbReference>
<feature type="domain" description="C2H2-type" evidence="6">
    <location>
        <begin position="34"/>
        <end position="60"/>
    </location>
</feature>
<dbReference type="SUPFAM" id="SSF57667">
    <property type="entry name" value="beta-beta-alpha zinc fingers"/>
    <property type="match status" value="1"/>
</dbReference>
<keyword evidence="2" id="KW-0677">Repeat</keyword>
<dbReference type="GO" id="GO:0005667">
    <property type="term" value="C:transcription regulator complex"/>
    <property type="evidence" value="ECO:0007669"/>
    <property type="project" value="TreeGrafter"/>
</dbReference>
<dbReference type="OMA" id="MFACKSE"/>
<evidence type="ECO:0000256" key="1">
    <source>
        <dbReference type="ARBA" id="ARBA00022723"/>
    </source>
</evidence>
<evidence type="ECO:0000256" key="5">
    <source>
        <dbReference type="PROSITE-ProRule" id="PRU00042"/>
    </source>
</evidence>
<evidence type="ECO:0000256" key="4">
    <source>
        <dbReference type="ARBA" id="ARBA00022833"/>
    </source>
</evidence>
<dbReference type="OrthoDB" id="6365676at2759"/>
<keyword evidence="8" id="KW-1185">Reference proteome</keyword>
<accession>A0A137PCB8</accession>
<evidence type="ECO:0000313" key="7">
    <source>
        <dbReference type="EMBL" id="KXN72615.1"/>
    </source>
</evidence>